<dbReference type="AlphaFoldDB" id="A0A9P0HAG3"/>
<accession>A0A9P0HAG3</accession>
<evidence type="ECO:0000313" key="3">
    <source>
        <dbReference type="Proteomes" id="UP001152798"/>
    </source>
</evidence>
<feature type="compositionally biased region" description="Polar residues" evidence="1">
    <location>
        <begin position="9"/>
        <end position="20"/>
    </location>
</feature>
<evidence type="ECO:0000313" key="2">
    <source>
        <dbReference type="EMBL" id="CAH1398580.1"/>
    </source>
</evidence>
<proteinExistence type="predicted"/>
<gene>
    <name evidence="2" type="ORF">NEZAVI_LOCUS8199</name>
</gene>
<keyword evidence="3" id="KW-1185">Reference proteome</keyword>
<evidence type="ECO:0000256" key="1">
    <source>
        <dbReference type="SAM" id="MobiDB-lite"/>
    </source>
</evidence>
<dbReference type="EMBL" id="OV725080">
    <property type="protein sequence ID" value="CAH1398580.1"/>
    <property type="molecule type" value="Genomic_DNA"/>
</dbReference>
<reference evidence="2" key="1">
    <citation type="submission" date="2022-01" db="EMBL/GenBank/DDBJ databases">
        <authorList>
            <person name="King R."/>
        </authorList>
    </citation>
    <scope>NUCLEOTIDE SEQUENCE</scope>
</reference>
<name>A0A9P0HAG3_NEZVI</name>
<organism evidence="2 3">
    <name type="scientific">Nezara viridula</name>
    <name type="common">Southern green stink bug</name>
    <name type="synonym">Cimex viridulus</name>
    <dbReference type="NCBI Taxonomy" id="85310"/>
    <lineage>
        <taxon>Eukaryota</taxon>
        <taxon>Metazoa</taxon>
        <taxon>Ecdysozoa</taxon>
        <taxon>Arthropoda</taxon>
        <taxon>Hexapoda</taxon>
        <taxon>Insecta</taxon>
        <taxon>Pterygota</taxon>
        <taxon>Neoptera</taxon>
        <taxon>Paraneoptera</taxon>
        <taxon>Hemiptera</taxon>
        <taxon>Heteroptera</taxon>
        <taxon>Panheteroptera</taxon>
        <taxon>Pentatomomorpha</taxon>
        <taxon>Pentatomoidea</taxon>
        <taxon>Pentatomidae</taxon>
        <taxon>Pentatominae</taxon>
        <taxon>Nezara</taxon>
    </lineage>
</organism>
<sequence>MIRIDQPGESRSTVDSSQLHVTEPQEPHPSEPQCSGTKAEVDIEQGRVDSMAAARWSKCFNPLSDKG</sequence>
<dbReference type="Proteomes" id="UP001152798">
    <property type="component" value="Chromosome 4"/>
</dbReference>
<feature type="region of interest" description="Disordered" evidence="1">
    <location>
        <begin position="1"/>
        <end position="38"/>
    </location>
</feature>
<protein>
    <submittedName>
        <fullName evidence="2">Uncharacterized protein</fullName>
    </submittedName>
</protein>